<dbReference type="InterPro" id="IPR009045">
    <property type="entry name" value="Zn_M74/Hedgehog-like"/>
</dbReference>
<keyword evidence="3" id="KW-1185">Reference proteome</keyword>
<sequence>MLTLDYVKGKSAARLKNLHPLVAEAAEVLIDRCYSIGIYVLITQGLRTYAEQNALYAQGRTKPGIIVTNAKGGESNHNFGVAIDFALFLPNGKDVTWDTLKDGNLDYLPDWSQVVDEAKQIGFTWGGDWKSFKDLPHLEMLFGLTTAQYRAGQRPTSGVLAAVQNKINARKVALTLKKDDANAIINKFLKPAYAVAETTTQRKEVGRLADELRVASGQPKQNS</sequence>
<organism evidence="2 3">
    <name type="scientific">Paenibacillus anaericanus</name>
    <dbReference type="NCBI Taxonomy" id="170367"/>
    <lineage>
        <taxon>Bacteria</taxon>
        <taxon>Bacillati</taxon>
        <taxon>Bacillota</taxon>
        <taxon>Bacilli</taxon>
        <taxon>Bacillales</taxon>
        <taxon>Paenibacillaceae</taxon>
        <taxon>Paenibacillus</taxon>
    </lineage>
</organism>
<dbReference type="InterPro" id="IPR039561">
    <property type="entry name" value="Peptidase_M15C"/>
</dbReference>
<dbReference type="RefSeq" id="WP_127190183.1">
    <property type="nucleotide sequence ID" value="NZ_RZNY01000001.1"/>
</dbReference>
<comment type="caution">
    <text evidence="2">The sequence shown here is derived from an EMBL/GenBank/DDBJ whole genome shotgun (WGS) entry which is preliminary data.</text>
</comment>
<accession>A0A433YFD4</accession>
<feature type="domain" description="Peptidase M15C" evidence="1">
    <location>
        <begin position="69"/>
        <end position="140"/>
    </location>
</feature>
<dbReference type="CDD" id="cd14845">
    <property type="entry name" value="L-Ala-D-Glu_peptidase_like"/>
    <property type="match status" value="1"/>
</dbReference>
<evidence type="ECO:0000259" key="1">
    <source>
        <dbReference type="Pfam" id="PF13539"/>
    </source>
</evidence>
<evidence type="ECO:0000313" key="2">
    <source>
        <dbReference type="EMBL" id="RUT48589.1"/>
    </source>
</evidence>
<gene>
    <name evidence="2" type="ORF">EJP82_01210</name>
</gene>
<dbReference type="Pfam" id="PF13539">
    <property type="entry name" value="Peptidase_M15_4"/>
    <property type="match status" value="1"/>
</dbReference>
<name>A0A433YFD4_9BACL</name>
<dbReference type="EMBL" id="RZNY01000001">
    <property type="protein sequence ID" value="RUT48589.1"/>
    <property type="molecule type" value="Genomic_DNA"/>
</dbReference>
<dbReference type="Gene3D" id="3.30.1380.10">
    <property type="match status" value="1"/>
</dbReference>
<dbReference type="SUPFAM" id="SSF55166">
    <property type="entry name" value="Hedgehog/DD-peptidase"/>
    <property type="match status" value="1"/>
</dbReference>
<protein>
    <submittedName>
        <fullName evidence="2">M15 family peptidase</fullName>
    </submittedName>
</protein>
<dbReference type="AlphaFoldDB" id="A0A433YFD4"/>
<dbReference type="Proteomes" id="UP000279446">
    <property type="component" value="Unassembled WGS sequence"/>
</dbReference>
<dbReference type="OrthoDB" id="9799970at2"/>
<dbReference type="GO" id="GO:0008233">
    <property type="term" value="F:peptidase activity"/>
    <property type="evidence" value="ECO:0007669"/>
    <property type="project" value="InterPro"/>
</dbReference>
<reference evidence="2 3" key="1">
    <citation type="submission" date="2018-12" db="EMBL/GenBank/DDBJ databases">
        <authorList>
            <person name="Sun L."/>
            <person name="Chen Z."/>
        </authorList>
    </citation>
    <scope>NUCLEOTIDE SEQUENCE [LARGE SCALE GENOMIC DNA]</scope>
    <source>
        <strain evidence="2 3">DSM 15890</strain>
    </source>
</reference>
<proteinExistence type="predicted"/>
<evidence type="ECO:0000313" key="3">
    <source>
        <dbReference type="Proteomes" id="UP000279446"/>
    </source>
</evidence>